<dbReference type="AlphaFoldDB" id="Q5V4E8"/>
<evidence type="ECO:0000313" key="2">
    <source>
        <dbReference type="Proteomes" id="UP000001169"/>
    </source>
</evidence>
<dbReference type="EMBL" id="AY596297">
    <property type="protein sequence ID" value="AAV45604.1"/>
    <property type="molecule type" value="Genomic_DNA"/>
</dbReference>
<dbReference type="Proteomes" id="UP000001169">
    <property type="component" value="Chromosome I"/>
</dbReference>
<dbReference type="PaxDb" id="272569-rrnAC0593"/>
<keyword evidence="2" id="KW-1185">Reference proteome</keyword>
<name>Q5V4E8_HALMA</name>
<organism evidence="1 2">
    <name type="scientific">Haloarcula marismortui (strain ATCC 43049 / DSM 3752 / JCM 8966 / VKM B-1809)</name>
    <name type="common">Halobacterium marismortui</name>
    <dbReference type="NCBI Taxonomy" id="272569"/>
    <lineage>
        <taxon>Archaea</taxon>
        <taxon>Methanobacteriati</taxon>
        <taxon>Methanobacteriota</taxon>
        <taxon>Stenosarchaea group</taxon>
        <taxon>Halobacteria</taxon>
        <taxon>Halobacteriales</taxon>
        <taxon>Haloarculaceae</taxon>
        <taxon>Haloarcula</taxon>
    </lineage>
</organism>
<sequence length="41" mass="4433">MPSDDAPPLRFEKVDGRLLVTVDGTDEVLRADPSAAVEPPR</sequence>
<dbReference type="STRING" id="272569.rrnAC0593"/>
<dbReference type="RefSeq" id="WP_011223112.1">
    <property type="nucleotide sequence ID" value="NC_006396.1"/>
</dbReference>
<dbReference type="EnsemblBacteria" id="AAV45604">
    <property type="protein sequence ID" value="AAV45604"/>
    <property type="gene ID" value="rrnAC0593"/>
</dbReference>
<dbReference type="GeneID" id="78828960"/>
<evidence type="ECO:0000313" key="1">
    <source>
        <dbReference type="EMBL" id="AAV45604.1"/>
    </source>
</evidence>
<dbReference type="PATRIC" id="fig|272569.17.peg.1349"/>
<dbReference type="KEGG" id="hma:rrnAC0593"/>
<accession>Q5V4E8</accession>
<protein>
    <submittedName>
        <fullName evidence="1">Uncharacterized protein</fullName>
    </submittedName>
</protein>
<gene>
    <name evidence="1" type="ordered locus">rrnAC0593</name>
</gene>
<dbReference type="HOGENOM" id="CLU_3263684_0_0_2"/>
<proteinExistence type="predicted"/>
<reference evidence="1 2" key="1">
    <citation type="journal article" date="2004" name="Genome Res.">
        <title>Genome sequence of Haloarcula marismortui: a halophilic archaeon from the Dead Sea.</title>
        <authorList>
            <person name="Baliga N.S."/>
            <person name="Bonneau R."/>
            <person name="Facciotti M.T."/>
            <person name="Pan M."/>
            <person name="Glusman G."/>
            <person name="Deutsch E.W."/>
            <person name="Shannon P."/>
            <person name="Chiu Y."/>
            <person name="Weng R.S."/>
            <person name="Gan R.R."/>
            <person name="Hung P."/>
            <person name="Date S.V."/>
            <person name="Marcotte E."/>
            <person name="Hood L."/>
            <person name="Ng W.V."/>
        </authorList>
    </citation>
    <scope>NUCLEOTIDE SEQUENCE [LARGE SCALE GENOMIC DNA]</scope>
    <source>
        <strain evidence="2">ATCC 43049 / DSM 3752 / JCM 8966 / VKM B-1809</strain>
    </source>
</reference>